<dbReference type="PANTHER" id="PTHR33116:SF84">
    <property type="entry name" value="RNA-DIRECTED DNA POLYMERASE"/>
    <property type="match status" value="1"/>
</dbReference>
<name>A0AAV3Q4D1_LITER</name>
<evidence type="ECO:0000313" key="3">
    <source>
        <dbReference type="Proteomes" id="UP001454036"/>
    </source>
</evidence>
<dbReference type="Pfam" id="PF13966">
    <property type="entry name" value="zf-RVT"/>
    <property type="match status" value="1"/>
</dbReference>
<evidence type="ECO:0000259" key="1">
    <source>
        <dbReference type="PROSITE" id="PS50878"/>
    </source>
</evidence>
<dbReference type="SUPFAM" id="SSF56672">
    <property type="entry name" value="DNA/RNA polymerases"/>
    <property type="match status" value="1"/>
</dbReference>
<dbReference type="InterPro" id="IPR026960">
    <property type="entry name" value="RVT-Znf"/>
</dbReference>
<dbReference type="Proteomes" id="UP001454036">
    <property type="component" value="Unassembled WGS sequence"/>
</dbReference>
<evidence type="ECO:0000313" key="2">
    <source>
        <dbReference type="EMBL" id="GAA0158944.1"/>
    </source>
</evidence>
<organism evidence="2 3">
    <name type="scientific">Lithospermum erythrorhizon</name>
    <name type="common">Purple gromwell</name>
    <name type="synonym">Lithospermum officinale var. erythrorhizon</name>
    <dbReference type="NCBI Taxonomy" id="34254"/>
    <lineage>
        <taxon>Eukaryota</taxon>
        <taxon>Viridiplantae</taxon>
        <taxon>Streptophyta</taxon>
        <taxon>Embryophyta</taxon>
        <taxon>Tracheophyta</taxon>
        <taxon>Spermatophyta</taxon>
        <taxon>Magnoliopsida</taxon>
        <taxon>eudicotyledons</taxon>
        <taxon>Gunneridae</taxon>
        <taxon>Pentapetalae</taxon>
        <taxon>asterids</taxon>
        <taxon>lamiids</taxon>
        <taxon>Boraginales</taxon>
        <taxon>Boraginaceae</taxon>
        <taxon>Boraginoideae</taxon>
        <taxon>Lithospermeae</taxon>
        <taxon>Lithospermum</taxon>
    </lineage>
</organism>
<gene>
    <name evidence="2" type="ORF">LIER_38759</name>
</gene>
<sequence>MKPFISQLISSSQSAFIPGRNIGDNIHMFQELVQGYHKNDGIPRAIVKIDLQKAYDIIEWDTFWTVMEAMVFPPRFIFLVKQCVEGACFSVNINGTLKEWFKSSRGVRQGDVISSFLFLLVLEVFNDLIQKMCTKQLYRFHHDCVALSIIHLSFVDDMIIFSLADLQSFQAINEKLTSADYDSLIQKICSNILSWQARHLSLGGRAQLIRSSIFGIQNFWCSNVPMPQLLWNIACRKESLWVKWIHSVRLKGAFIWEYKKRATDPWIWKKILQVRPLLHDKVHINIGNGNTTSFLFDPWSSMGILWHSLTDRERSYIQIPKSAKFSEVSLNLPGSRRQTPQIQQLIIEFQGIHLNELEDECKWHEGTGFTQQSVWQSVRFKNNKLPWTKWLWSRWGVPRQAFISWLLFSHKLCTTDRINRWGIQVDPHCVFCNQKESIEHLLFDCSFTAGKSLQKRLIHLYFTGTVYAIWTERNNRCFKSQEMHVDALYHSILVGVVCRGNCWSQLPRTKANWNICVN</sequence>
<protein>
    <submittedName>
        <fullName evidence="2">Reverse transcriptase</fullName>
    </submittedName>
</protein>
<dbReference type="PANTHER" id="PTHR33116">
    <property type="entry name" value="REVERSE TRANSCRIPTASE ZINC-BINDING DOMAIN-CONTAINING PROTEIN-RELATED-RELATED"/>
    <property type="match status" value="1"/>
</dbReference>
<dbReference type="EMBL" id="BAABME010019974">
    <property type="protein sequence ID" value="GAA0158944.1"/>
    <property type="molecule type" value="Genomic_DNA"/>
</dbReference>
<dbReference type="InterPro" id="IPR000477">
    <property type="entry name" value="RT_dom"/>
</dbReference>
<dbReference type="AlphaFoldDB" id="A0AAV3Q4D1"/>
<dbReference type="InterPro" id="IPR043502">
    <property type="entry name" value="DNA/RNA_pol_sf"/>
</dbReference>
<keyword evidence="2" id="KW-0695">RNA-directed DNA polymerase</keyword>
<keyword evidence="3" id="KW-1185">Reference proteome</keyword>
<comment type="caution">
    <text evidence="2">The sequence shown here is derived from an EMBL/GenBank/DDBJ whole genome shotgun (WGS) entry which is preliminary data.</text>
</comment>
<dbReference type="Pfam" id="PF00078">
    <property type="entry name" value="RVT_1"/>
    <property type="match status" value="1"/>
</dbReference>
<feature type="domain" description="Reverse transcriptase" evidence="1">
    <location>
        <begin position="1"/>
        <end position="200"/>
    </location>
</feature>
<dbReference type="GO" id="GO:0003964">
    <property type="term" value="F:RNA-directed DNA polymerase activity"/>
    <property type="evidence" value="ECO:0007669"/>
    <property type="project" value="UniProtKB-KW"/>
</dbReference>
<dbReference type="PROSITE" id="PS50878">
    <property type="entry name" value="RT_POL"/>
    <property type="match status" value="1"/>
</dbReference>
<keyword evidence="2" id="KW-0808">Transferase</keyword>
<keyword evidence="2" id="KW-0548">Nucleotidyltransferase</keyword>
<accession>A0AAV3Q4D1</accession>
<proteinExistence type="predicted"/>
<reference evidence="2 3" key="1">
    <citation type="submission" date="2024-01" db="EMBL/GenBank/DDBJ databases">
        <title>The complete chloroplast genome sequence of Lithospermum erythrorhizon: insights into the phylogenetic relationship among Boraginaceae species and the maternal lineages of purple gromwells.</title>
        <authorList>
            <person name="Okada T."/>
            <person name="Watanabe K."/>
        </authorList>
    </citation>
    <scope>NUCLEOTIDE SEQUENCE [LARGE SCALE GENOMIC DNA]</scope>
</reference>